<evidence type="ECO:0000313" key="2">
    <source>
        <dbReference type="EMBL" id="GAA4581706.1"/>
    </source>
</evidence>
<name>A0ABP8T4Y6_9ACTN</name>
<comment type="caution">
    <text evidence="2">The sequence shown here is derived from an EMBL/GenBank/DDBJ whole genome shotgun (WGS) entry which is preliminary data.</text>
</comment>
<organism evidence="2 3">
    <name type="scientific">Micromonospora coerulea</name>
    <dbReference type="NCBI Taxonomy" id="47856"/>
    <lineage>
        <taxon>Bacteria</taxon>
        <taxon>Bacillati</taxon>
        <taxon>Actinomycetota</taxon>
        <taxon>Actinomycetes</taxon>
        <taxon>Micromonosporales</taxon>
        <taxon>Micromonosporaceae</taxon>
        <taxon>Micromonospora</taxon>
    </lineage>
</organism>
<feature type="region of interest" description="Disordered" evidence="1">
    <location>
        <begin position="1"/>
        <end position="30"/>
    </location>
</feature>
<accession>A0ABP8T4Y6</accession>
<sequence length="57" mass="6618">MTRRRPRPCRQQRDQGGRRPGPGPRGLRDKELARLRARVEHLEGELPKAKTATIYLD</sequence>
<proteinExistence type="predicted"/>
<reference evidence="3" key="1">
    <citation type="journal article" date="2019" name="Int. J. Syst. Evol. Microbiol.">
        <title>The Global Catalogue of Microorganisms (GCM) 10K type strain sequencing project: providing services to taxonomists for standard genome sequencing and annotation.</title>
        <authorList>
            <consortium name="The Broad Institute Genomics Platform"/>
            <consortium name="The Broad Institute Genome Sequencing Center for Infectious Disease"/>
            <person name="Wu L."/>
            <person name="Ma J."/>
        </authorList>
    </citation>
    <scope>NUCLEOTIDE SEQUENCE [LARGE SCALE GENOMIC DNA]</scope>
    <source>
        <strain evidence="3">JCM 3175</strain>
    </source>
</reference>
<feature type="compositionally biased region" description="Basic residues" evidence="1">
    <location>
        <begin position="1"/>
        <end position="10"/>
    </location>
</feature>
<dbReference type="Proteomes" id="UP001500307">
    <property type="component" value="Unassembled WGS sequence"/>
</dbReference>
<dbReference type="EMBL" id="BAABGU010000097">
    <property type="protein sequence ID" value="GAA4581706.1"/>
    <property type="molecule type" value="Genomic_DNA"/>
</dbReference>
<protein>
    <recommendedName>
        <fullName evidence="4">Transposase</fullName>
    </recommendedName>
</protein>
<evidence type="ECO:0000313" key="3">
    <source>
        <dbReference type="Proteomes" id="UP001500307"/>
    </source>
</evidence>
<evidence type="ECO:0000256" key="1">
    <source>
        <dbReference type="SAM" id="MobiDB-lite"/>
    </source>
</evidence>
<keyword evidence="3" id="KW-1185">Reference proteome</keyword>
<evidence type="ECO:0008006" key="4">
    <source>
        <dbReference type="Google" id="ProtNLM"/>
    </source>
</evidence>
<gene>
    <name evidence="2" type="ORF">GCM10023176_62560</name>
</gene>